<sequence>MSRQCWAAGDATTRVAGVDQRATALDRVTLASLVWGDADDRERPLAVLVHGFPDTAHTWRHLGPALAAEGYRVVAPFTRGYAPSSLPADGSFHVPALMDDVLGLHGAFGGDERAVLVGHDWGAITANGIAASDANPFAAIVSMAVPPFAAMNPRRDDLWQWARILPRQAAMSWYTLFNQVPAVPERTFDRLVAHLWRRWSPGYDAMADLAYLAAALPDAAHRSAAIGYYRAQPRIRSLPAHYAPLARDWVAEPKVPLLYLQGADDGCLDARWAGRIGDRLPAGSRVAVIEAAGHFLQLERPDVVNARILEFLREPRPAVADVVTHE</sequence>
<evidence type="ECO:0000313" key="4">
    <source>
        <dbReference type="Proteomes" id="UP000307087"/>
    </source>
</evidence>
<gene>
    <name evidence="3" type="ORF">E9934_08385</name>
</gene>
<dbReference type="Proteomes" id="UP000307087">
    <property type="component" value="Unassembled WGS sequence"/>
</dbReference>
<proteinExistence type="predicted"/>
<keyword evidence="4" id="KW-1185">Reference proteome</keyword>
<reference evidence="3 4" key="1">
    <citation type="journal article" date="2009" name="Int. J. Syst. Evol. Microbiol.">
        <title>Nocardioides caeni sp. nov., isolated from wastewater.</title>
        <authorList>
            <person name="Yoon J.H."/>
            <person name="Kang S.J."/>
            <person name="Park S."/>
            <person name="Kim W."/>
            <person name="Oh T.K."/>
        </authorList>
    </citation>
    <scope>NUCLEOTIDE SEQUENCE [LARGE SCALE GENOMIC DNA]</scope>
    <source>
        <strain evidence="3 4">DSM 23134</strain>
    </source>
</reference>
<dbReference type="PANTHER" id="PTHR43329">
    <property type="entry name" value="EPOXIDE HYDROLASE"/>
    <property type="match status" value="1"/>
</dbReference>
<dbReference type="InterPro" id="IPR000639">
    <property type="entry name" value="Epox_hydrolase-like"/>
</dbReference>
<feature type="domain" description="AB hydrolase-1" evidence="2">
    <location>
        <begin position="47"/>
        <end position="301"/>
    </location>
</feature>
<dbReference type="InterPro" id="IPR000073">
    <property type="entry name" value="AB_hydrolase_1"/>
</dbReference>
<dbReference type="OrthoDB" id="2987348at2"/>
<evidence type="ECO:0000259" key="2">
    <source>
        <dbReference type="Pfam" id="PF00561"/>
    </source>
</evidence>
<dbReference type="SUPFAM" id="SSF53474">
    <property type="entry name" value="alpha/beta-Hydrolases"/>
    <property type="match status" value="1"/>
</dbReference>
<comment type="caution">
    <text evidence="3">The sequence shown here is derived from an EMBL/GenBank/DDBJ whole genome shotgun (WGS) entry which is preliminary data.</text>
</comment>
<dbReference type="InterPro" id="IPR029058">
    <property type="entry name" value="AB_hydrolase_fold"/>
</dbReference>
<dbReference type="GO" id="GO:0016787">
    <property type="term" value="F:hydrolase activity"/>
    <property type="evidence" value="ECO:0007669"/>
    <property type="project" value="UniProtKB-KW"/>
</dbReference>
<keyword evidence="1 3" id="KW-0378">Hydrolase</keyword>
<name>A0A4S8NDN6_9ACTN</name>
<dbReference type="Gene3D" id="3.40.50.1820">
    <property type="entry name" value="alpha/beta hydrolase"/>
    <property type="match status" value="1"/>
</dbReference>
<dbReference type="AlphaFoldDB" id="A0A4S8NDN6"/>
<dbReference type="PRINTS" id="PR00412">
    <property type="entry name" value="EPOXHYDRLASE"/>
</dbReference>
<organism evidence="3 4">
    <name type="scientific">Nocardioides caeni</name>
    <dbReference type="NCBI Taxonomy" id="574700"/>
    <lineage>
        <taxon>Bacteria</taxon>
        <taxon>Bacillati</taxon>
        <taxon>Actinomycetota</taxon>
        <taxon>Actinomycetes</taxon>
        <taxon>Propionibacteriales</taxon>
        <taxon>Nocardioidaceae</taxon>
        <taxon>Nocardioides</taxon>
    </lineage>
</organism>
<dbReference type="Pfam" id="PF00561">
    <property type="entry name" value="Abhydrolase_1"/>
    <property type="match status" value="1"/>
</dbReference>
<evidence type="ECO:0000256" key="1">
    <source>
        <dbReference type="ARBA" id="ARBA00022801"/>
    </source>
</evidence>
<accession>A0A4S8NDN6</accession>
<protein>
    <submittedName>
        <fullName evidence="3">Alpha/beta hydrolase</fullName>
    </submittedName>
</protein>
<evidence type="ECO:0000313" key="3">
    <source>
        <dbReference type="EMBL" id="THV14667.1"/>
    </source>
</evidence>
<dbReference type="EMBL" id="STGW01000004">
    <property type="protein sequence ID" value="THV14667.1"/>
    <property type="molecule type" value="Genomic_DNA"/>
</dbReference>